<feature type="region of interest" description="Disordered" evidence="9">
    <location>
        <begin position="38"/>
        <end position="70"/>
    </location>
</feature>
<dbReference type="InterPro" id="IPR052426">
    <property type="entry name" value="Plant_dev_regulator"/>
</dbReference>
<evidence type="ECO:0000256" key="9">
    <source>
        <dbReference type="SAM" id="MobiDB-lite"/>
    </source>
</evidence>
<dbReference type="PANTHER" id="PTHR45801:SF110">
    <property type="entry name" value="TRANSCRIPTIONAL REGULATOR SUPERMAN"/>
    <property type="match status" value="1"/>
</dbReference>
<dbReference type="PROSITE" id="PS00028">
    <property type="entry name" value="ZINC_FINGER_C2H2_1"/>
    <property type="match status" value="1"/>
</dbReference>
<dbReference type="GO" id="GO:0008270">
    <property type="term" value="F:zinc ion binding"/>
    <property type="evidence" value="ECO:0007669"/>
    <property type="project" value="UniProtKB-KW"/>
</dbReference>
<keyword evidence="12" id="KW-1185">Reference proteome</keyword>
<reference evidence="12" key="2">
    <citation type="journal article" date="2018" name="BMC Genomics">
        <title>A manually annotated Actinidia chinensis var. chinensis (kiwifruit) genome highlights the challenges associated with draft genomes and gene prediction in plants.</title>
        <authorList>
            <person name="Pilkington S.M."/>
            <person name="Crowhurst R."/>
            <person name="Hilario E."/>
            <person name="Nardozza S."/>
            <person name="Fraser L."/>
            <person name="Peng Y."/>
            <person name="Gunaseelan K."/>
            <person name="Simpson R."/>
            <person name="Tahir J."/>
            <person name="Deroles S.C."/>
            <person name="Templeton K."/>
            <person name="Luo Z."/>
            <person name="Davy M."/>
            <person name="Cheng C."/>
            <person name="McNeilage M."/>
            <person name="Scaglione D."/>
            <person name="Liu Y."/>
            <person name="Zhang Q."/>
            <person name="Datson P."/>
            <person name="De Silva N."/>
            <person name="Gardiner S.E."/>
            <person name="Bassett H."/>
            <person name="Chagne D."/>
            <person name="McCallum J."/>
            <person name="Dzierzon H."/>
            <person name="Deng C."/>
            <person name="Wang Y.Y."/>
            <person name="Barron L."/>
            <person name="Manako K."/>
            <person name="Bowen J."/>
            <person name="Foster T.M."/>
            <person name="Erridge Z.A."/>
            <person name="Tiffin H."/>
            <person name="Waite C.N."/>
            <person name="Davies K.M."/>
            <person name="Grierson E.P."/>
            <person name="Laing W.A."/>
            <person name="Kirk R."/>
            <person name="Chen X."/>
            <person name="Wood M."/>
            <person name="Montefiori M."/>
            <person name="Brummell D.A."/>
            <person name="Schwinn K.E."/>
            <person name="Catanach A."/>
            <person name="Fullerton C."/>
            <person name="Li D."/>
            <person name="Meiyalaghan S."/>
            <person name="Nieuwenhuizen N."/>
            <person name="Read N."/>
            <person name="Prakash R."/>
            <person name="Hunter D."/>
            <person name="Zhang H."/>
            <person name="McKenzie M."/>
            <person name="Knabel M."/>
            <person name="Harris A."/>
            <person name="Allan A.C."/>
            <person name="Gleave A."/>
            <person name="Chen A."/>
            <person name="Janssen B.J."/>
            <person name="Plunkett B."/>
            <person name="Ampomah-Dwamena C."/>
            <person name="Voogd C."/>
            <person name="Leif D."/>
            <person name="Lafferty D."/>
            <person name="Souleyre E.J.F."/>
            <person name="Varkonyi-Gasic E."/>
            <person name="Gambi F."/>
            <person name="Hanley J."/>
            <person name="Yao J.L."/>
            <person name="Cheung J."/>
            <person name="David K.M."/>
            <person name="Warren B."/>
            <person name="Marsh K."/>
            <person name="Snowden K.C."/>
            <person name="Lin-Wang K."/>
            <person name="Brian L."/>
            <person name="Martinez-Sanchez M."/>
            <person name="Wang M."/>
            <person name="Ileperuma N."/>
            <person name="Macnee N."/>
            <person name="Campin R."/>
            <person name="McAtee P."/>
            <person name="Drummond R.S.M."/>
            <person name="Espley R.V."/>
            <person name="Ireland H.S."/>
            <person name="Wu R."/>
            <person name="Atkinson R.G."/>
            <person name="Karunairetnam S."/>
            <person name="Bulley S."/>
            <person name="Chunkath S."/>
            <person name="Hanley Z."/>
            <person name="Storey R."/>
            <person name="Thrimawithana A.H."/>
            <person name="Thomson S."/>
            <person name="David C."/>
            <person name="Testolin R."/>
            <person name="Huang H."/>
            <person name="Hellens R.P."/>
            <person name="Schaffer R.J."/>
        </authorList>
    </citation>
    <scope>NUCLEOTIDE SEQUENCE [LARGE SCALE GENOMIC DNA]</scope>
    <source>
        <strain evidence="12">cv. Red5</strain>
    </source>
</reference>
<dbReference type="PANTHER" id="PTHR45801">
    <property type="entry name" value="OS07G0101800 PROTEIN"/>
    <property type="match status" value="1"/>
</dbReference>
<keyword evidence="5" id="KW-0805">Transcription regulation</keyword>
<dbReference type="OMA" id="DHASKKM"/>
<dbReference type="SUPFAM" id="SSF57667">
    <property type="entry name" value="beta-beta-alpha zinc fingers"/>
    <property type="match status" value="1"/>
</dbReference>
<comment type="subcellular location">
    <subcellularLocation>
        <location evidence="1">Nucleus</location>
    </subcellularLocation>
</comment>
<evidence type="ECO:0000313" key="12">
    <source>
        <dbReference type="Proteomes" id="UP000241394"/>
    </source>
</evidence>
<dbReference type="InParanoid" id="A0A2R6PP98"/>
<dbReference type="GO" id="GO:0005634">
    <property type="term" value="C:nucleus"/>
    <property type="evidence" value="ECO:0007669"/>
    <property type="project" value="UniProtKB-SubCell"/>
</dbReference>
<protein>
    <submittedName>
        <fullName evidence="11">Transcriptional regulator SUPERMAN like</fullName>
    </submittedName>
</protein>
<evidence type="ECO:0000256" key="4">
    <source>
        <dbReference type="ARBA" id="ARBA00022833"/>
    </source>
</evidence>
<comment type="caution">
    <text evidence="11">The sequence shown here is derived from an EMBL/GenBank/DDBJ whole genome shotgun (WGS) entry which is preliminary data.</text>
</comment>
<dbReference type="EMBL" id="NKQK01000023">
    <property type="protein sequence ID" value="PSR94849.1"/>
    <property type="molecule type" value="Genomic_DNA"/>
</dbReference>
<organism evidence="11 12">
    <name type="scientific">Actinidia chinensis var. chinensis</name>
    <name type="common">Chinese soft-hair kiwi</name>
    <dbReference type="NCBI Taxonomy" id="1590841"/>
    <lineage>
        <taxon>Eukaryota</taxon>
        <taxon>Viridiplantae</taxon>
        <taxon>Streptophyta</taxon>
        <taxon>Embryophyta</taxon>
        <taxon>Tracheophyta</taxon>
        <taxon>Spermatophyta</taxon>
        <taxon>Magnoliopsida</taxon>
        <taxon>eudicotyledons</taxon>
        <taxon>Gunneridae</taxon>
        <taxon>Pentapetalae</taxon>
        <taxon>asterids</taxon>
        <taxon>Ericales</taxon>
        <taxon>Actinidiaceae</taxon>
        <taxon>Actinidia</taxon>
    </lineage>
</organism>
<gene>
    <name evidence="11" type="ORF">CEY00_Acc25603</name>
</gene>
<evidence type="ECO:0000256" key="3">
    <source>
        <dbReference type="ARBA" id="ARBA00022771"/>
    </source>
</evidence>
<keyword evidence="7" id="KW-0539">Nucleus</keyword>
<reference evidence="11 12" key="1">
    <citation type="submission" date="2017-07" db="EMBL/GenBank/DDBJ databases">
        <title>An improved, manually edited Actinidia chinensis var. chinensis (kiwifruit) genome highlights the challenges associated with draft genomes and gene prediction in plants.</title>
        <authorList>
            <person name="Pilkington S."/>
            <person name="Crowhurst R."/>
            <person name="Hilario E."/>
            <person name="Nardozza S."/>
            <person name="Fraser L."/>
            <person name="Peng Y."/>
            <person name="Gunaseelan K."/>
            <person name="Simpson R."/>
            <person name="Tahir J."/>
            <person name="Deroles S."/>
            <person name="Templeton K."/>
            <person name="Luo Z."/>
            <person name="Davy M."/>
            <person name="Cheng C."/>
            <person name="Mcneilage M."/>
            <person name="Scaglione D."/>
            <person name="Liu Y."/>
            <person name="Zhang Q."/>
            <person name="Datson P."/>
            <person name="De Silva N."/>
            <person name="Gardiner S."/>
            <person name="Bassett H."/>
            <person name="Chagne D."/>
            <person name="Mccallum J."/>
            <person name="Dzierzon H."/>
            <person name="Deng C."/>
            <person name="Wang Y.-Y."/>
            <person name="Barron N."/>
            <person name="Manako K."/>
            <person name="Bowen J."/>
            <person name="Foster T."/>
            <person name="Erridge Z."/>
            <person name="Tiffin H."/>
            <person name="Waite C."/>
            <person name="Davies K."/>
            <person name="Grierson E."/>
            <person name="Laing W."/>
            <person name="Kirk R."/>
            <person name="Chen X."/>
            <person name="Wood M."/>
            <person name="Montefiori M."/>
            <person name="Brummell D."/>
            <person name="Schwinn K."/>
            <person name="Catanach A."/>
            <person name="Fullerton C."/>
            <person name="Li D."/>
            <person name="Meiyalaghan S."/>
            <person name="Nieuwenhuizen N."/>
            <person name="Read N."/>
            <person name="Prakash R."/>
            <person name="Hunter D."/>
            <person name="Zhang H."/>
            <person name="Mckenzie M."/>
            <person name="Knabel M."/>
            <person name="Harris A."/>
            <person name="Allan A."/>
            <person name="Chen A."/>
            <person name="Janssen B."/>
            <person name="Plunkett B."/>
            <person name="Dwamena C."/>
            <person name="Voogd C."/>
            <person name="Leif D."/>
            <person name="Lafferty D."/>
            <person name="Souleyre E."/>
            <person name="Varkonyi-Gasic E."/>
            <person name="Gambi F."/>
            <person name="Hanley J."/>
            <person name="Yao J.-L."/>
            <person name="Cheung J."/>
            <person name="David K."/>
            <person name="Warren B."/>
            <person name="Marsh K."/>
            <person name="Snowden K."/>
            <person name="Lin-Wang K."/>
            <person name="Brian L."/>
            <person name="Martinez-Sanchez M."/>
            <person name="Wang M."/>
            <person name="Ileperuma N."/>
            <person name="Macnee N."/>
            <person name="Campin R."/>
            <person name="Mcatee P."/>
            <person name="Drummond R."/>
            <person name="Espley R."/>
            <person name="Ireland H."/>
            <person name="Wu R."/>
            <person name="Atkinson R."/>
            <person name="Karunairetnam S."/>
            <person name="Bulley S."/>
            <person name="Chunkath S."/>
            <person name="Hanley Z."/>
            <person name="Storey R."/>
            <person name="Thrimawithana A."/>
            <person name="Thomson S."/>
            <person name="David C."/>
            <person name="Testolin R."/>
        </authorList>
    </citation>
    <scope>NUCLEOTIDE SEQUENCE [LARGE SCALE GENOMIC DNA]</scope>
    <source>
        <strain evidence="12">cv. Red5</strain>
        <tissue evidence="11">Young leaf</tissue>
    </source>
</reference>
<dbReference type="InterPro" id="IPR036236">
    <property type="entry name" value="Znf_C2H2_sf"/>
</dbReference>
<keyword evidence="3 8" id="KW-0863">Zinc-finger</keyword>
<name>A0A2R6PP98_ACTCC</name>
<evidence type="ECO:0000256" key="7">
    <source>
        <dbReference type="ARBA" id="ARBA00023242"/>
    </source>
</evidence>
<evidence type="ECO:0000256" key="8">
    <source>
        <dbReference type="PROSITE-ProRule" id="PRU00042"/>
    </source>
</evidence>
<proteinExistence type="predicted"/>
<evidence type="ECO:0000256" key="2">
    <source>
        <dbReference type="ARBA" id="ARBA00022723"/>
    </source>
</evidence>
<keyword evidence="2" id="KW-0479">Metal-binding</keyword>
<accession>A0A2R6PP98</accession>
<dbReference type="PROSITE" id="PS50157">
    <property type="entry name" value="ZINC_FINGER_C2H2_2"/>
    <property type="match status" value="1"/>
</dbReference>
<evidence type="ECO:0000259" key="10">
    <source>
        <dbReference type="PROSITE" id="PS50157"/>
    </source>
</evidence>
<dbReference type="STRING" id="1590841.A0A2R6PP98"/>
<evidence type="ECO:0000256" key="1">
    <source>
        <dbReference type="ARBA" id="ARBA00004123"/>
    </source>
</evidence>
<dbReference type="Gene3D" id="3.30.160.60">
    <property type="entry name" value="Classic Zinc Finger"/>
    <property type="match status" value="1"/>
</dbReference>
<dbReference type="OrthoDB" id="1708403at2759"/>
<keyword evidence="4" id="KW-0862">Zinc</keyword>
<evidence type="ECO:0000256" key="6">
    <source>
        <dbReference type="ARBA" id="ARBA00023163"/>
    </source>
</evidence>
<sequence length="163" mass="18628">MKMGLSFERDLTCRFSWPQRNYPCGFCKKHFKSAQALGGHMNVHRRERAKLRDSTSWDSPTLTSNPSPPSPRFIPYLSCHSSLVSLSSQSSSASIDEEKMLNLKPHPQLDHASKKMREEDFLGVGKKKSFLKVGESRVLKKEEKIERLDLGMDLDLELRLGFC</sequence>
<evidence type="ECO:0000313" key="11">
    <source>
        <dbReference type="EMBL" id="PSR94849.1"/>
    </source>
</evidence>
<dbReference type="Pfam" id="PF13912">
    <property type="entry name" value="zf-C2H2_6"/>
    <property type="match status" value="1"/>
</dbReference>
<evidence type="ECO:0000256" key="5">
    <source>
        <dbReference type="ARBA" id="ARBA00023015"/>
    </source>
</evidence>
<dbReference type="Proteomes" id="UP000241394">
    <property type="component" value="Chromosome LG23"/>
</dbReference>
<dbReference type="InterPro" id="IPR013087">
    <property type="entry name" value="Znf_C2H2_type"/>
</dbReference>
<dbReference type="AlphaFoldDB" id="A0A2R6PP98"/>
<dbReference type="Gramene" id="PSR94849">
    <property type="protein sequence ID" value="PSR94849"/>
    <property type="gene ID" value="CEY00_Acc25603"/>
</dbReference>
<feature type="domain" description="C2H2-type" evidence="10">
    <location>
        <begin position="22"/>
        <end position="49"/>
    </location>
</feature>
<keyword evidence="6" id="KW-0804">Transcription</keyword>